<keyword evidence="1" id="KW-0812">Transmembrane</keyword>
<proteinExistence type="predicted"/>
<name>A0AAW8R7L2_9ALTE</name>
<keyword evidence="1" id="KW-0472">Membrane</keyword>
<dbReference type="PANTHER" id="PTHR33645">
    <property type="entry name" value="AMINOPEPTIDASE (DUF3754)"/>
    <property type="match status" value="1"/>
</dbReference>
<organism evidence="2 3">
    <name type="scientific">Brumicola blandensis</name>
    <dbReference type="NCBI Taxonomy" id="3075611"/>
    <lineage>
        <taxon>Bacteria</taxon>
        <taxon>Pseudomonadati</taxon>
        <taxon>Pseudomonadota</taxon>
        <taxon>Gammaproteobacteria</taxon>
        <taxon>Alteromonadales</taxon>
        <taxon>Alteromonadaceae</taxon>
        <taxon>Brumicola</taxon>
    </lineage>
</organism>
<evidence type="ECO:0000256" key="1">
    <source>
        <dbReference type="SAM" id="Phobius"/>
    </source>
</evidence>
<feature type="transmembrane region" description="Helical" evidence="1">
    <location>
        <begin position="265"/>
        <end position="284"/>
    </location>
</feature>
<feature type="transmembrane region" description="Helical" evidence="1">
    <location>
        <begin position="220"/>
        <end position="253"/>
    </location>
</feature>
<dbReference type="InterPro" id="IPR022227">
    <property type="entry name" value="DUF3754"/>
</dbReference>
<dbReference type="Proteomes" id="UP001249020">
    <property type="component" value="Unassembled WGS sequence"/>
</dbReference>
<sequence length="407" mass="46950">MNKDRFIPLRKSELVNACLAHQDLHEKVEFGELCSLIVSTLHFEYHQHLEVLKDNYAPFDPNSDTLKLNPLSQSELTEKQAIFANTFAKILNAANFEKVTDQDLREALEEESLFKVRLAVEFDDFAEVVFYRRGEYQKTEIVKKWWGLKKQKITFTNYDKVAVYIRFKDKDYFEAQDRETDNFEPSSTIIKLFQNVPKADLEMLFPNSEVRMRTLDKAIIGGSALIGGTIMLVTKLGASLLLVSGLLAYWIGLSDKEVTITTKELLALAAGAGVLGGFIFKEWSKFKNRKLKFMKALADNLYFKNLDNNAGVFHHLLDSAEEEECKEAILAYFFLHISKTPHTALELDRVIEQWFEDTFNFEIDFEIEDALSKLTRFGIIKKREDKYEALNLAEAKAALDEKWDNIF</sequence>
<evidence type="ECO:0000313" key="2">
    <source>
        <dbReference type="EMBL" id="MDT0584121.1"/>
    </source>
</evidence>
<dbReference type="Pfam" id="PF12576">
    <property type="entry name" value="DUF3754"/>
    <property type="match status" value="1"/>
</dbReference>
<keyword evidence="3" id="KW-1185">Reference proteome</keyword>
<comment type="caution">
    <text evidence="2">The sequence shown here is derived from an EMBL/GenBank/DDBJ whole genome shotgun (WGS) entry which is preliminary data.</text>
</comment>
<accession>A0AAW8R7L2</accession>
<dbReference type="PANTHER" id="PTHR33645:SF11">
    <property type="entry name" value="AMINOPEPTIDASE (DUF3754)"/>
    <property type="match status" value="1"/>
</dbReference>
<dbReference type="RefSeq" id="WP_311362933.1">
    <property type="nucleotide sequence ID" value="NZ_JAVRIE010000007.1"/>
</dbReference>
<dbReference type="AlphaFoldDB" id="A0AAW8R7L2"/>
<reference evidence="2 3" key="1">
    <citation type="submission" date="2023-09" db="EMBL/GenBank/DDBJ databases">
        <authorList>
            <person name="Rey-Velasco X."/>
        </authorList>
    </citation>
    <scope>NUCLEOTIDE SEQUENCE [LARGE SCALE GENOMIC DNA]</scope>
    <source>
        <strain evidence="2 3">W409</strain>
    </source>
</reference>
<gene>
    <name evidence="2" type="ORF">RM544_16355</name>
</gene>
<dbReference type="EMBL" id="JAVRIE010000007">
    <property type="protein sequence ID" value="MDT0584121.1"/>
    <property type="molecule type" value="Genomic_DNA"/>
</dbReference>
<keyword evidence="1" id="KW-1133">Transmembrane helix</keyword>
<protein>
    <submittedName>
        <fullName evidence="2">TMEM143 family protein</fullName>
    </submittedName>
</protein>
<evidence type="ECO:0000313" key="3">
    <source>
        <dbReference type="Proteomes" id="UP001249020"/>
    </source>
</evidence>